<dbReference type="SUPFAM" id="SSF160935">
    <property type="entry name" value="VPA0735-like"/>
    <property type="match status" value="1"/>
</dbReference>
<dbReference type="AlphaFoldDB" id="A0A9X1XRL5"/>
<comment type="caution">
    <text evidence="3">The sequence shown here is derived from an EMBL/GenBank/DDBJ whole genome shotgun (WGS) entry which is preliminary data.</text>
</comment>
<accession>A0A9X1XRL5</accession>
<dbReference type="RefSeq" id="WP_248010935.1">
    <property type="nucleotide sequence ID" value="NZ_JAJHVV010000026.1"/>
</dbReference>
<evidence type="ECO:0000313" key="3">
    <source>
        <dbReference type="EMBL" id="MCK6265870.1"/>
    </source>
</evidence>
<name>A0A9X1XRL5_9VIBR</name>
<reference evidence="3" key="1">
    <citation type="submission" date="2021-11" db="EMBL/GenBank/DDBJ databases">
        <title>Vibrio ZSDE26 sp. nov. and Vibrio ZSDZ34 sp. nov., isolated from coastal seawater in Qingdao.</title>
        <authorList>
            <person name="Zhang P."/>
        </authorList>
    </citation>
    <scope>NUCLEOTIDE SEQUENCE</scope>
    <source>
        <strain evidence="3">ZSDE26</strain>
    </source>
</reference>
<sequence>ALSLSASNALAQEAPIPVNVQNFAEAEMDARIFRFIEAGGMNHGLIFEEATPTDIQPVPRMNRDTLYGAIPVDTSKGFTITIPEHQDDRYVSVYLLDNDHKTIGVLKGSDTVHTFEEQADTRYIVVIPRIQLFDAQDATDTSIARDILNGVVVKSGSTEPKPMVNWDWEGMLELRASYDDPFKAVTQYPNDWQGARGTVDLYKGHNMAVATSWGLFPSEETVYIAQSPELGTDTCYTANYEQPENTAFWSVTVYTAEGYMFSDNNNINSASTDKNEDGTVTINYGSVEQCGDVTNRLDTTDGWNLLFRVYEPAQSVIDGEYTLPTIVAK</sequence>
<dbReference type="EMBL" id="JAJHVV010000026">
    <property type="protein sequence ID" value="MCK6265870.1"/>
    <property type="molecule type" value="Genomic_DNA"/>
</dbReference>
<dbReference type="Gene3D" id="2.60.120.1600">
    <property type="match status" value="1"/>
</dbReference>
<feature type="domain" description="DUF1254" evidence="2">
    <location>
        <begin position="48"/>
        <end position="109"/>
    </location>
</feature>
<evidence type="ECO:0000259" key="2">
    <source>
        <dbReference type="Pfam" id="PF06863"/>
    </source>
</evidence>
<dbReference type="PANTHER" id="PTHR36509">
    <property type="entry name" value="BLL3101 PROTEIN"/>
    <property type="match status" value="1"/>
</dbReference>
<feature type="domain" description="DUF1214" evidence="1">
    <location>
        <begin position="236"/>
        <end position="314"/>
    </location>
</feature>
<proteinExistence type="predicted"/>
<evidence type="ECO:0000313" key="4">
    <source>
        <dbReference type="Proteomes" id="UP001139559"/>
    </source>
</evidence>
<dbReference type="Proteomes" id="UP001139559">
    <property type="component" value="Unassembled WGS sequence"/>
</dbReference>
<gene>
    <name evidence="3" type="ORF">KP803_21670</name>
</gene>
<dbReference type="Pfam" id="PF06742">
    <property type="entry name" value="DUF1214"/>
    <property type="match status" value="1"/>
</dbReference>
<dbReference type="InterPro" id="IPR010621">
    <property type="entry name" value="DUF1214"/>
</dbReference>
<dbReference type="Pfam" id="PF06863">
    <property type="entry name" value="DUF1254"/>
    <property type="match status" value="1"/>
</dbReference>
<evidence type="ECO:0000259" key="1">
    <source>
        <dbReference type="Pfam" id="PF06742"/>
    </source>
</evidence>
<protein>
    <submittedName>
        <fullName evidence="3">DUF1214 domain-containing protein</fullName>
    </submittedName>
</protein>
<feature type="non-terminal residue" evidence="3">
    <location>
        <position position="1"/>
    </location>
</feature>
<dbReference type="PANTHER" id="PTHR36509:SF2">
    <property type="entry name" value="BLL3101 PROTEIN"/>
    <property type="match status" value="1"/>
</dbReference>
<organism evidence="3 4">
    <name type="scientific">Vibrio amylolyticus</name>
    <dbReference type="NCBI Taxonomy" id="2847292"/>
    <lineage>
        <taxon>Bacteria</taxon>
        <taxon>Pseudomonadati</taxon>
        <taxon>Pseudomonadota</taxon>
        <taxon>Gammaproteobacteria</taxon>
        <taxon>Vibrionales</taxon>
        <taxon>Vibrionaceae</taxon>
        <taxon>Vibrio</taxon>
    </lineage>
</organism>
<dbReference type="InterPro" id="IPR010679">
    <property type="entry name" value="DUF1254"/>
</dbReference>
<keyword evidence="4" id="KW-1185">Reference proteome</keyword>